<evidence type="ECO:0000256" key="1">
    <source>
        <dbReference type="SAM" id="Coils"/>
    </source>
</evidence>
<accession>A0AAF5Q5K5</accession>
<dbReference type="WBParaSite" id="mrna-Wban_10913">
    <property type="protein sequence ID" value="mrna-Wban_10913"/>
    <property type="gene ID" value="Wban_10913"/>
</dbReference>
<evidence type="ECO:0000256" key="2">
    <source>
        <dbReference type="SAM" id="Phobius"/>
    </source>
</evidence>
<keyword evidence="1" id="KW-0175">Coiled coil</keyword>
<keyword evidence="2" id="KW-0472">Membrane</keyword>
<keyword evidence="2" id="KW-0812">Transmembrane</keyword>
<reference evidence="3" key="1">
    <citation type="submission" date="2015-03" db="EMBL/GenBank/DDBJ databases">
        <title>Wuchereria bancrofti Genome Sequencing Papua New Guinea Strain.</title>
        <authorList>
            <person name="Small S.T."/>
            <person name="Serre D."/>
            <person name="Zimmerman P.A."/>
        </authorList>
    </citation>
    <scope>NUCLEOTIDE SEQUENCE [LARGE SCALE GENOMIC DNA]</scope>
    <source>
        <strain evidence="3">pt0022</strain>
    </source>
</reference>
<evidence type="ECO:0000313" key="3">
    <source>
        <dbReference type="Proteomes" id="UP000093561"/>
    </source>
</evidence>
<sequence length="182" mass="21116">MSALTVKMSALTMQWWPRQVLLILEEKTRKKLGRKELKKLQIKAEYEREIKEMAQLKIKKKKKQLKKGFFHAFYALGLTFLRMLFNQAKPAGQRIQLENAVDIKLKDEFCFTKLKAELIIAFEDITISLAQTEIEVDKTSAVDAVVKSDKHRLALMEEETQLIRKLEEGDISVGEHLKEVVV</sequence>
<reference evidence="3" key="2">
    <citation type="journal article" date="2016" name="Mol. Ecol.">
        <title>Population genomics of the filarial nematode parasite Wuchereria bancrofti from mosquitoes.</title>
        <authorList>
            <person name="Small S.T."/>
            <person name="Reimer L.J."/>
            <person name="Tisch D.J."/>
            <person name="King C.L."/>
            <person name="Christensen B.M."/>
            <person name="Siba P.M."/>
            <person name="Kazura J.W."/>
            <person name="Serre D."/>
            <person name="Zimmerman P.A."/>
        </authorList>
    </citation>
    <scope>NUCLEOTIDE SEQUENCE</scope>
    <source>
        <strain evidence="3">pt0022</strain>
    </source>
</reference>
<name>A0AAF5Q5K5_WUCBA</name>
<proteinExistence type="predicted"/>
<reference evidence="4" key="3">
    <citation type="submission" date="2024-02" db="UniProtKB">
        <authorList>
            <consortium name="WormBaseParasite"/>
        </authorList>
    </citation>
    <scope>IDENTIFICATION</scope>
    <source>
        <strain evidence="4">pt0022</strain>
    </source>
</reference>
<organism evidence="3 4">
    <name type="scientific">Wuchereria bancrofti</name>
    <dbReference type="NCBI Taxonomy" id="6293"/>
    <lineage>
        <taxon>Eukaryota</taxon>
        <taxon>Metazoa</taxon>
        <taxon>Ecdysozoa</taxon>
        <taxon>Nematoda</taxon>
        <taxon>Chromadorea</taxon>
        <taxon>Rhabditida</taxon>
        <taxon>Spirurina</taxon>
        <taxon>Spiruromorpha</taxon>
        <taxon>Filarioidea</taxon>
        <taxon>Onchocercidae</taxon>
        <taxon>Wuchereria</taxon>
    </lineage>
</organism>
<feature type="transmembrane region" description="Helical" evidence="2">
    <location>
        <begin position="68"/>
        <end position="85"/>
    </location>
</feature>
<protein>
    <submittedName>
        <fullName evidence="4">Uncharacterized protein</fullName>
    </submittedName>
</protein>
<keyword evidence="2" id="KW-1133">Transmembrane helix</keyword>
<feature type="coiled-coil region" evidence="1">
    <location>
        <begin position="39"/>
        <end position="66"/>
    </location>
</feature>
<evidence type="ECO:0000313" key="4">
    <source>
        <dbReference type="WBParaSite" id="mrna-Wban_10913"/>
    </source>
</evidence>
<dbReference type="AlphaFoldDB" id="A0AAF5Q5K5"/>
<dbReference type="Proteomes" id="UP000093561">
    <property type="component" value="Unassembled WGS sequence"/>
</dbReference>